<gene>
    <name evidence="2" type="ORF">ERS852408_02773</name>
</gene>
<sequence length="305" mass="35783">MKRKSILYKDLEVSRAKEIYDESCKNILANKIILAWIMKSCMKEYKDCSIRDIADHYIEGIPEISQREVHRDEAPASDPGKIRGENTEDKAVNEGTVRYDIMFRAILPQGQEKIELIINIEAQKDFYPGYPLIKRGIYYGCRMISSQYGTIFINSHYEKIQKVYSIWICFNPPEKRKNSINIYSVKEKNVVGKVKEKEKILENEYGITMTYEEKEEVEKMCNLSEYVWEKGLREGREEGLRTGINYGELQNLVRMVLKKMRKDVSCEITAELFEEPVEKIRKIYEVAEKYAPEYDIESICRELAA</sequence>
<dbReference type="AlphaFoldDB" id="A0A174H783"/>
<protein>
    <recommendedName>
        <fullName evidence="4">PD-(D/E)XK nuclease family transposase</fullName>
    </recommendedName>
</protein>
<proteinExistence type="predicted"/>
<dbReference type="RefSeq" id="WP_055195768.1">
    <property type="nucleotide sequence ID" value="NZ_CYYM01000028.1"/>
</dbReference>
<evidence type="ECO:0000256" key="1">
    <source>
        <dbReference type="SAM" id="MobiDB-lite"/>
    </source>
</evidence>
<organism evidence="2 3">
    <name type="scientific">Dorea longicatena</name>
    <dbReference type="NCBI Taxonomy" id="88431"/>
    <lineage>
        <taxon>Bacteria</taxon>
        <taxon>Bacillati</taxon>
        <taxon>Bacillota</taxon>
        <taxon>Clostridia</taxon>
        <taxon>Lachnospirales</taxon>
        <taxon>Lachnospiraceae</taxon>
        <taxon>Dorea</taxon>
    </lineage>
</organism>
<evidence type="ECO:0000313" key="3">
    <source>
        <dbReference type="Proteomes" id="UP000095380"/>
    </source>
</evidence>
<accession>A0A174H783</accession>
<dbReference type="Proteomes" id="UP000095380">
    <property type="component" value="Unassembled WGS sequence"/>
</dbReference>
<evidence type="ECO:0008006" key="4">
    <source>
        <dbReference type="Google" id="ProtNLM"/>
    </source>
</evidence>
<reference evidence="2 3" key="1">
    <citation type="submission" date="2015-09" db="EMBL/GenBank/DDBJ databases">
        <authorList>
            <consortium name="Pathogen Informatics"/>
        </authorList>
    </citation>
    <scope>NUCLEOTIDE SEQUENCE [LARGE SCALE GENOMIC DNA]</scope>
    <source>
        <strain evidence="2 3">2789STDY5608851</strain>
    </source>
</reference>
<feature type="region of interest" description="Disordered" evidence="1">
    <location>
        <begin position="68"/>
        <end position="88"/>
    </location>
</feature>
<dbReference type="EMBL" id="CYYM01000028">
    <property type="protein sequence ID" value="CUO70842.1"/>
    <property type="molecule type" value="Genomic_DNA"/>
</dbReference>
<evidence type="ECO:0000313" key="2">
    <source>
        <dbReference type="EMBL" id="CUO70842.1"/>
    </source>
</evidence>
<name>A0A174H783_9FIRM</name>